<dbReference type="OrthoDB" id="401282at2"/>
<reference evidence="9" key="1">
    <citation type="submission" date="2016-10" db="EMBL/GenBank/DDBJ databases">
        <authorList>
            <person name="Beylefeld A."/>
            <person name="Abolnik C."/>
        </authorList>
    </citation>
    <scope>NUCLEOTIDE SEQUENCE [LARGE SCALE GENOMIC DNA]</scope>
    <source>
        <strain evidence="9">B359_6</strain>
    </source>
</reference>
<feature type="transmembrane region" description="Helical" evidence="6">
    <location>
        <begin position="370"/>
        <end position="390"/>
    </location>
</feature>
<feature type="transmembrane region" description="Helical" evidence="6">
    <location>
        <begin position="205"/>
        <end position="229"/>
    </location>
</feature>
<feature type="transmembrane region" description="Helical" evidence="6">
    <location>
        <begin position="163"/>
        <end position="185"/>
    </location>
</feature>
<organism evidence="8 9">
    <name type="scientific">Mycoplasmopsis pullorum</name>
    <dbReference type="NCBI Taxonomy" id="48003"/>
    <lineage>
        <taxon>Bacteria</taxon>
        <taxon>Bacillati</taxon>
        <taxon>Mycoplasmatota</taxon>
        <taxon>Mycoplasmoidales</taxon>
        <taxon>Metamycoplasmataceae</taxon>
        <taxon>Mycoplasmopsis</taxon>
    </lineage>
</organism>
<dbReference type="EMBL" id="CP017813">
    <property type="protein sequence ID" value="APJ38262.1"/>
    <property type="molecule type" value="Genomic_DNA"/>
</dbReference>
<name>A0A1L4FRN6_9BACT</name>
<protein>
    <recommendedName>
        <fullName evidence="7">ComEC/Rec2-related protein domain-containing protein</fullName>
    </recommendedName>
</protein>
<dbReference type="NCBIfam" id="TIGR00360">
    <property type="entry name" value="ComEC_N-term"/>
    <property type="match status" value="1"/>
</dbReference>
<sequence length="399" mass="47936">MSAGIIILAILLILFSKTYKLIFVTLLGLLITYILINTINYFYDKHQISEFLVLDKTPKGYLISWNTNRYMLISSQYLKEGYRYSGDIKILKSSDETKISYFTFHTIGFLKVDNIIEKNASPTIQHHIKGLFENYPKYYKKYFINLVFGYGYHDLKVEIYYTFLKLGIMHFVVVSGMHFSFAYFILDLLLKKVKNPMTKKIIKFIVISIYFLMCKLSIATIRSFLFLSLWTFIGNYRQQKFIMNAKIFIAICLFIPHSIYNTSFWYTFLISQCIYFLFLFEYKKKIYLSIILFVLVQVNSQFLNIWYRHQLNITTFLYVPLLSPLMEITFYIAIFFFPFYKFLDSYFMFVDHIFEFLSKWVWILEFDWTFHWFGFAIIVALSNSIQFIIWKNICINKKL</sequence>
<dbReference type="Proteomes" id="UP000184322">
    <property type="component" value="Chromosome"/>
</dbReference>
<proteinExistence type="predicted"/>
<dbReference type="InterPro" id="IPR004477">
    <property type="entry name" value="ComEC_N"/>
</dbReference>
<evidence type="ECO:0000313" key="8">
    <source>
        <dbReference type="EMBL" id="APJ38262.1"/>
    </source>
</evidence>
<accession>A0A1L4FRN6</accession>
<keyword evidence="5 6" id="KW-0472">Membrane</keyword>
<evidence type="ECO:0000256" key="3">
    <source>
        <dbReference type="ARBA" id="ARBA00022692"/>
    </source>
</evidence>
<keyword evidence="2" id="KW-1003">Cell membrane</keyword>
<evidence type="ECO:0000256" key="6">
    <source>
        <dbReference type="SAM" id="Phobius"/>
    </source>
</evidence>
<dbReference type="Pfam" id="PF03772">
    <property type="entry name" value="Competence"/>
    <property type="match status" value="1"/>
</dbReference>
<evidence type="ECO:0000256" key="2">
    <source>
        <dbReference type="ARBA" id="ARBA00022475"/>
    </source>
</evidence>
<feature type="domain" description="ComEC/Rec2-related protein" evidence="7">
    <location>
        <begin position="154"/>
        <end position="380"/>
    </location>
</feature>
<keyword evidence="4 6" id="KW-1133">Transmembrane helix</keyword>
<keyword evidence="3 6" id="KW-0812">Transmembrane</keyword>
<evidence type="ECO:0000256" key="4">
    <source>
        <dbReference type="ARBA" id="ARBA00022989"/>
    </source>
</evidence>
<dbReference type="InterPro" id="IPR052159">
    <property type="entry name" value="Competence_DNA_uptake"/>
</dbReference>
<evidence type="ECO:0000256" key="5">
    <source>
        <dbReference type="ARBA" id="ARBA00023136"/>
    </source>
</evidence>
<evidence type="ECO:0000259" key="7">
    <source>
        <dbReference type="Pfam" id="PF03772"/>
    </source>
</evidence>
<dbReference type="PANTHER" id="PTHR30619:SF7">
    <property type="entry name" value="BETA-LACTAMASE DOMAIN PROTEIN"/>
    <property type="match status" value="1"/>
</dbReference>
<dbReference type="RefSeq" id="WP_073372266.1">
    <property type="nucleotide sequence ID" value="NZ_CP017813.1"/>
</dbReference>
<dbReference type="AlphaFoldDB" id="A0A1L4FRN6"/>
<dbReference type="KEGG" id="mpul:BLA55_01010"/>
<evidence type="ECO:0000313" key="9">
    <source>
        <dbReference type="Proteomes" id="UP000184322"/>
    </source>
</evidence>
<keyword evidence="9" id="KW-1185">Reference proteome</keyword>
<dbReference type="PANTHER" id="PTHR30619">
    <property type="entry name" value="DNA INTERNALIZATION/COMPETENCE PROTEIN COMEC/REC2"/>
    <property type="match status" value="1"/>
</dbReference>
<comment type="subcellular location">
    <subcellularLocation>
        <location evidence="1">Cell membrane</location>
        <topology evidence="1">Multi-pass membrane protein</topology>
    </subcellularLocation>
</comment>
<dbReference type="GO" id="GO:0005886">
    <property type="term" value="C:plasma membrane"/>
    <property type="evidence" value="ECO:0007669"/>
    <property type="project" value="UniProtKB-SubCell"/>
</dbReference>
<feature type="transmembrane region" description="Helical" evidence="6">
    <location>
        <begin position="313"/>
        <end position="339"/>
    </location>
</feature>
<evidence type="ECO:0000256" key="1">
    <source>
        <dbReference type="ARBA" id="ARBA00004651"/>
    </source>
</evidence>
<gene>
    <name evidence="8" type="ORF">BLA55_01010</name>
</gene>
<dbReference type="STRING" id="48003.BLA55_01010"/>